<evidence type="ECO:0000256" key="3">
    <source>
        <dbReference type="ARBA" id="ARBA00022475"/>
    </source>
</evidence>
<comment type="caution">
    <text evidence="11">The sequence shown here is derived from an EMBL/GenBank/DDBJ whole genome shotgun (WGS) entry which is preliminary data.</text>
</comment>
<dbReference type="Proteomes" id="UP001597280">
    <property type="component" value="Unassembled WGS sequence"/>
</dbReference>
<keyword evidence="5 8" id="KW-1133">Transmembrane helix</keyword>
<sequence>MYLALNVLGVAVFLGLGWLFSKDRRGIRWKSVGLMVALNIVIAWFLTSFPVGRAVVRAAADGFAWLVAIAYEGISFALQDWVGPTGVDPAPVNFVVSALLPILLIVPLFDILSYIGFLPWLIRWVGRGLSFVTRQPRFETFFAVEMMFLGNTEALAVSRAQLKHMSAQRTVTIAMMSMSCVTAALIGAYTQLVPGEFVLTAVPLNCINALLVASLLFPVEVPAEEDVIVGVGAVESDTPQAATTGADVAAADGAAVGTAADASDAGPTEPTGPSKPAKPEREPFFSFLGDSILGAGKIVLIVLANVIAFVALAGLVNHLLGLIHSGLSLQAILGIVLFVPAMLLGLDPATATEVSQMMGLKLVTNEFVVMGQITGEVAGYDRHHQAVLTVFLTSFANLSTVGMIIGAFKGLVDREKNDLISRNVGRMLLAGILVSLLSAALVGLFVW</sequence>
<keyword evidence="12" id="KW-1185">Reference proteome</keyword>
<feature type="transmembrane region" description="Helical" evidence="8">
    <location>
        <begin position="94"/>
        <end position="117"/>
    </location>
</feature>
<protein>
    <submittedName>
        <fullName evidence="11">NupC/NupG family nucleoside CNT transporter</fullName>
    </submittedName>
</protein>
<proteinExistence type="inferred from homology"/>
<dbReference type="InterPro" id="IPR008276">
    <property type="entry name" value="C_nuclsd_transpt"/>
</dbReference>
<comment type="similarity">
    <text evidence="2">Belongs to the concentrative nucleoside transporter (CNT) (TC 2.A.41) family.</text>
</comment>
<feature type="transmembrane region" description="Helical" evidence="8">
    <location>
        <begin position="428"/>
        <end position="446"/>
    </location>
</feature>
<evidence type="ECO:0000256" key="4">
    <source>
        <dbReference type="ARBA" id="ARBA00022692"/>
    </source>
</evidence>
<feature type="region of interest" description="Disordered" evidence="7">
    <location>
        <begin position="259"/>
        <end position="280"/>
    </location>
</feature>
<evidence type="ECO:0000256" key="5">
    <source>
        <dbReference type="ARBA" id="ARBA00022989"/>
    </source>
</evidence>
<dbReference type="PANTHER" id="PTHR10590:SF19">
    <property type="entry name" value="PURINE NUCLEOSIDE TRANSPORT PROTEIN NUPG"/>
    <property type="match status" value="1"/>
</dbReference>
<feature type="transmembrane region" description="Helical" evidence="8">
    <location>
        <begin position="298"/>
        <end position="320"/>
    </location>
</feature>
<feature type="transmembrane region" description="Helical" evidence="8">
    <location>
        <begin position="386"/>
        <end position="408"/>
    </location>
</feature>
<gene>
    <name evidence="11" type="ORF">ACFSDA_05725</name>
</gene>
<evidence type="ECO:0000313" key="12">
    <source>
        <dbReference type="Proteomes" id="UP001597280"/>
    </source>
</evidence>
<reference evidence="12" key="1">
    <citation type="journal article" date="2019" name="Int. J. Syst. Evol. Microbiol.">
        <title>The Global Catalogue of Microorganisms (GCM) 10K type strain sequencing project: providing services to taxonomists for standard genome sequencing and annotation.</title>
        <authorList>
            <consortium name="The Broad Institute Genomics Platform"/>
            <consortium name="The Broad Institute Genome Sequencing Center for Infectious Disease"/>
            <person name="Wu L."/>
            <person name="Ma J."/>
        </authorList>
    </citation>
    <scope>NUCLEOTIDE SEQUENCE [LARGE SCALE GENOMIC DNA]</scope>
    <source>
        <strain evidence="12">JCM 11650</strain>
    </source>
</reference>
<dbReference type="Pfam" id="PF01773">
    <property type="entry name" value="Nucleos_tra2_N"/>
    <property type="match status" value="1"/>
</dbReference>
<evidence type="ECO:0000256" key="2">
    <source>
        <dbReference type="ARBA" id="ARBA00009033"/>
    </source>
</evidence>
<accession>A0ABW4PW97</accession>
<feature type="transmembrane region" description="Helical" evidence="8">
    <location>
        <begin position="31"/>
        <end position="51"/>
    </location>
</feature>
<organism evidence="11 12">
    <name type="scientific">Brachybacterium rhamnosum</name>
    <dbReference type="NCBI Taxonomy" id="173361"/>
    <lineage>
        <taxon>Bacteria</taxon>
        <taxon>Bacillati</taxon>
        <taxon>Actinomycetota</taxon>
        <taxon>Actinomycetes</taxon>
        <taxon>Micrococcales</taxon>
        <taxon>Dermabacteraceae</taxon>
        <taxon>Brachybacterium</taxon>
    </lineage>
</organism>
<dbReference type="InterPro" id="IPR011657">
    <property type="entry name" value="CNT_C_dom"/>
</dbReference>
<dbReference type="Pfam" id="PF07662">
    <property type="entry name" value="Nucleos_tra2_C"/>
    <property type="match status" value="1"/>
</dbReference>
<dbReference type="PANTHER" id="PTHR10590">
    <property type="entry name" value="SODIUM/NUCLEOSIDE COTRANSPORTER"/>
    <property type="match status" value="1"/>
</dbReference>
<feature type="domain" description="Concentrative nucleoside transporter N-terminal" evidence="9">
    <location>
        <begin position="8"/>
        <end position="80"/>
    </location>
</feature>
<feature type="transmembrane region" description="Helical" evidence="8">
    <location>
        <begin position="170"/>
        <end position="190"/>
    </location>
</feature>
<evidence type="ECO:0000259" key="10">
    <source>
        <dbReference type="Pfam" id="PF07662"/>
    </source>
</evidence>
<keyword evidence="6 8" id="KW-0472">Membrane</keyword>
<evidence type="ECO:0000259" key="9">
    <source>
        <dbReference type="Pfam" id="PF01773"/>
    </source>
</evidence>
<evidence type="ECO:0000256" key="8">
    <source>
        <dbReference type="SAM" id="Phobius"/>
    </source>
</evidence>
<dbReference type="RefSeq" id="WP_137769421.1">
    <property type="nucleotide sequence ID" value="NZ_BAAAIS010000002.1"/>
</dbReference>
<keyword evidence="3" id="KW-1003">Cell membrane</keyword>
<name>A0ABW4PW97_9MICO</name>
<feature type="domain" description="Concentrative nucleoside transporter C-terminal" evidence="10">
    <location>
        <begin position="198"/>
        <end position="443"/>
    </location>
</feature>
<feature type="transmembrane region" description="Helical" evidence="8">
    <location>
        <begin position="63"/>
        <end position="82"/>
    </location>
</feature>
<feature type="transmembrane region" description="Helical" evidence="8">
    <location>
        <begin position="327"/>
        <end position="346"/>
    </location>
</feature>
<evidence type="ECO:0000256" key="6">
    <source>
        <dbReference type="ARBA" id="ARBA00023136"/>
    </source>
</evidence>
<evidence type="ECO:0000313" key="11">
    <source>
        <dbReference type="EMBL" id="MFD1834574.1"/>
    </source>
</evidence>
<dbReference type="EMBL" id="JBHUFL010000002">
    <property type="protein sequence ID" value="MFD1834574.1"/>
    <property type="molecule type" value="Genomic_DNA"/>
</dbReference>
<comment type="subcellular location">
    <subcellularLocation>
        <location evidence="1">Cell membrane</location>
        <topology evidence="1">Multi-pass membrane protein</topology>
    </subcellularLocation>
</comment>
<keyword evidence="4 8" id="KW-0812">Transmembrane</keyword>
<evidence type="ECO:0000256" key="1">
    <source>
        <dbReference type="ARBA" id="ARBA00004651"/>
    </source>
</evidence>
<dbReference type="InterPro" id="IPR002668">
    <property type="entry name" value="CNT_N_dom"/>
</dbReference>
<evidence type="ECO:0000256" key="7">
    <source>
        <dbReference type="SAM" id="MobiDB-lite"/>
    </source>
</evidence>